<evidence type="ECO:0000256" key="2">
    <source>
        <dbReference type="ARBA" id="ARBA00007992"/>
    </source>
</evidence>
<dbReference type="InterPro" id="IPR036188">
    <property type="entry name" value="FAD/NAD-bd_sf"/>
</dbReference>
<evidence type="ECO:0000256" key="1">
    <source>
        <dbReference type="ARBA" id="ARBA00005179"/>
    </source>
</evidence>
<dbReference type="Gene3D" id="3.50.50.60">
    <property type="entry name" value="FAD/NAD(P)-binding domain"/>
    <property type="match status" value="1"/>
</dbReference>
<dbReference type="SUPFAM" id="SSF51905">
    <property type="entry name" value="FAD/NAD(P)-binding domain"/>
    <property type="match status" value="1"/>
</dbReference>
<comment type="pathway">
    <text evidence="1">Secondary metabolite biosynthesis.</text>
</comment>
<accession>A0A553I5R9</accession>
<feature type="domain" description="FAD-binding" evidence="7">
    <location>
        <begin position="74"/>
        <end position="264"/>
    </location>
</feature>
<evidence type="ECO:0000256" key="3">
    <source>
        <dbReference type="ARBA" id="ARBA00022630"/>
    </source>
</evidence>
<dbReference type="PANTHER" id="PTHR46720">
    <property type="entry name" value="HYDROXYLASE, PUTATIVE (AFU_ORTHOLOGUE AFUA_3G01460)-RELATED"/>
    <property type="match status" value="1"/>
</dbReference>
<feature type="chain" id="PRO_5021963388" description="FAD-binding domain-containing protein" evidence="6">
    <location>
        <begin position="21"/>
        <end position="283"/>
    </location>
</feature>
<dbReference type="PRINTS" id="PR00420">
    <property type="entry name" value="RNGMNOXGNASE"/>
</dbReference>
<evidence type="ECO:0000256" key="5">
    <source>
        <dbReference type="ARBA" id="ARBA00023002"/>
    </source>
</evidence>
<dbReference type="STRING" id="2512241.A0A553I5R9"/>
<evidence type="ECO:0000259" key="7">
    <source>
        <dbReference type="Pfam" id="PF01494"/>
    </source>
</evidence>
<organism evidence="8 9">
    <name type="scientific">Xylaria flabelliformis</name>
    <dbReference type="NCBI Taxonomy" id="2512241"/>
    <lineage>
        <taxon>Eukaryota</taxon>
        <taxon>Fungi</taxon>
        <taxon>Dikarya</taxon>
        <taxon>Ascomycota</taxon>
        <taxon>Pezizomycotina</taxon>
        <taxon>Sordariomycetes</taxon>
        <taxon>Xylariomycetidae</taxon>
        <taxon>Xylariales</taxon>
        <taxon>Xylariaceae</taxon>
        <taxon>Xylaria</taxon>
    </lineage>
</organism>
<dbReference type="Proteomes" id="UP000319160">
    <property type="component" value="Unassembled WGS sequence"/>
</dbReference>
<dbReference type="GO" id="GO:0016491">
    <property type="term" value="F:oxidoreductase activity"/>
    <property type="evidence" value="ECO:0007669"/>
    <property type="project" value="UniProtKB-KW"/>
</dbReference>
<keyword evidence="6" id="KW-0732">Signal</keyword>
<keyword evidence="9" id="KW-1185">Reference proteome</keyword>
<evidence type="ECO:0000313" key="8">
    <source>
        <dbReference type="EMBL" id="TRX95547.1"/>
    </source>
</evidence>
<dbReference type="InterPro" id="IPR051104">
    <property type="entry name" value="FAD_monoxygenase"/>
</dbReference>
<feature type="signal peptide" evidence="6">
    <location>
        <begin position="1"/>
        <end position="20"/>
    </location>
</feature>
<sequence length="283" mass="31681">MNYFKLWTLTLVLLASPALGIPLSGGSEIPHPEKIKADPAGFIRRIVINKPKALKIKIEVEFEDGTKNYFDEVIGGDGIFSSVRKYVLQDEAERHAASPAGFWDCRNVVLLDKATEVLSETYSEVDRQWTMVQCIISGIDQEAAYKDRRRPITREELEKILYSWSDNPVAGAMISLILDQPNTQGYSQWEHKLTPTYASDSICIMGDAAHAMTPWQGAGAGQAIEDALILDTVLGHITSREEISAAFQAFDAIRRPRCQRLVDSSKETGRKYVVEVMPVIQRH</sequence>
<dbReference type="InterPro" id="IPR002938">
    <property type="entry name" value="FAD-bd"/>
</dbReference>
<reference evidence="9" key="1">
    <citation type="submission" date="2019-06" db="EMBL/GenBank/DDBJ databases">
        <title>Draft genome sequence of the griseofulvin-producing fungus Xylaria cubensis strain G536.</title>
        <authorList>
            <person name="Mead M.E."/>
            <person name="Raja H.A."/>
            <person name="Steenwyk J.L."/>
            <person name="Knowles S.L."/>
            <person name="Oberlies N.H."/>
            <person name="Rokas A."/>
        </authorList>
    </citation>
    <scope>NUCLEOTIDE SEQUENCE [LARGE SCALE GENOMIC DNA]</scope>
    <source>
        <strain evidence="9">G536</strain>
    </source>
</reference>
<evidence type="ECO:0000256" key="6">
    <source>
        <dbReference type="SAM" id="SignalP"/>
    </source>
</evidence>
<evidence type="ECO:0000313" key="9">
    <source>
        <dbReference type="Proteomes" id="UP000319160"/>
    </source>
</evidence>
<name>A0A553I5R9_9PEZI</name>
<keyword evidence="5" id="KW-0560">Oxidoreductase</keyword>
<protein>
    <recommendedName>
        <fullName evidence="7">FAD-binding domain-containing protein</fullName>
    </recommendedName>
</protein>
<dbReference type="PANTHER" id="PTHR46720:SF3">
    <property type="entry name" value="FAD-BINDING DOMAIN-CONTAINING PROTEIN-RELATED"/>
    <property type="match status" value="1"/>
</dbReference>
<dbReference type="AlphaFoldDB" id="A0A553I5R9"/>
<gene>
    <name evidence="8" type="ORF">FHL15_003505</name>
</gene>
<comment type="similarity">
    <text evidence="2">Belongs to the paxM FAD-dependent monooxygenase family.</text>
</comment>
<dbReference type="EMBL" id="VFLP01000015">
    <property type="protein sequence ID" value="TRX95547.1"/>
    <property type="molecule type" value="Genomic_DNA"/>
</dbReference>
<evidence type="ECO:0000256" key="4">
    <source>
        <dbReference type="ARBA" id="ARBA00022827"/>
    </source>
</evidence>
<dbReference type="OrthoDB" id="16820at2759"/>
<proteinExistence type="inferred from homology"/>
<keyword evidence="4" id="KW-0274">FAD</keyword>
<dbReference type="Pfam" id="PF01494">
    <property type="entry name" value="FAD_binding_3"/>
    <property type="match status" value="1"/>
</dbReference>
<dbReference type="GO" id="GO:0071949">
    <property type="term" value="F:FAD binding"/>
    <property type="evidence" value="ECO:0007669"/>
    <property type="project" value="InterPro"/>
</dbReference>
<keyword evidence="3" id="KW-0285">Flavoprotein</keyword>
<comment type="caution">
    <text evidence="8">The sequence shown here is derived from an EMBL/GenBank/DDBJ whole genome shotgun (WGS) entry which is preliminary data.</text>
</comment>
<dbReference type="GO" id="GO:0044550">
    <property type="term" value="P:secondary metabolite biosynthetic process"/>
    <property type="evidence" value="ECO:0007669"/>
    <property type="project" value="TreeGrafter"/>
</dbReference>